<protein>
    <submittedName>
        <fullName evidence="1">Uncharacterized protein</fullName>
    </submittedName>
</protein>
<organism evidence="1 2">
    <name type="scientific">Chania multitudinisentens RB-25</name>
    <dbReference type="NCBI Taxonomy" id="1441930"/>
    <lineage>
        <taxon>Bacteria</taxon>
        <taxon>Pseudomonadati</taxon>
        <taxon>Pseudomonadota</taxon>
        <taxon>Gammaproteobacteria</taxon>
        <taxon>Enterobacterales</taxon>
        <taxon>Yersiniaceae</taxon>
        <taxon>Chania</taxon>
    </lineage>
</organism>
<dbReference type="Proteomes" id="UP000019030">
    <property type="component" value="Chromosome"/>
</dbReference>
<reference evidence="1 2" key="1">
    <citation type="submission" date="2014-01" db="EMBL/GenBank/DDBJ databases">
        <title>Isolation of Serratia multitudinisentens RB-25 from Ex-Landfill site.</title>
        <authorList>
            <person name="Robson E.H.J."/>
        </authorList>
    </citation>
    <scope>NUCLEOTIDE SEQUENCE [LARGE SCALE GENOMIC DNA]</scope>
    <source>
        <strain evidence="1 2">RB-25</strain>
    </source>
</reference>
<dbReference type="STRING" id="1441930.Z042_12430"/>
<name>W0LG95_9GAMM</name>
<keyword evidence="2" id="KW-1185">Reference proteome</keyword>
<proteinExistence type="predicted"/>
<dbReference type="eggNOG" id="ENOG5033EJP">
    <property type="taxonomic scope" value="Bacteria"/>
</dbReference>
<accession>W0LG95</accession>
<dbReference type="HOGENOM" id="CLU_764755_0_0_6"/>
<gene>
    <name evidence="1" type="ORF">Z042_12430</name>
</gene>
<dbReference type="PATRIC" id="fig|1441930.4.peg.2472"/>
<dbReference type="KEGG" id="sfo:Z042_12430"/>
<evidence type="ECO:0000313" key="2">
    <source>
        <dbReference type="Proteomes" id="UP000019030"/>
    </source>
</evidence>
<dbReference type="EMBL" id="CP007044">
    <property type="protein sequence ID" value="AHG22771.1"/>
    <property type="molecule type" value="Genomic_DNA"/>
</dbReference>
<evidence type="ECO:0000313" key="1">
    <source>
        <dbReference type="EMBL" id="AHG22771.1"/>
    </source>
</evidence>
<dbReference type="AlphaFoldDB" id="W0LG95"/>
<reference evidence="1 2" key="2">
    <citation type="submission" date="2015-03" db="EMBL/GenBank/DDBJ databases">
        <authorList>
            <person name="Chan K.-G."/>
        </authorList>
    </citation>
    <scope>NUCLEOTIDE SEQUENCE [LARGE SCALE GENOMIC DNA]</scope>
    <source>
        <strain evidence="1 2">RB-25</strain>
    </source>
</reference>
<sequence>MKVITMLVKKYIISGSDLFDLFNYKLSCFLNTRNKTRRWKGYSYIKWEEGVFDLNLVVNKLKLDPIRWFDHLPDIEERKKVMLESKFTDNDFECIKTVLSRFGYLFKIQKKQSDKDYHLFFFVMQLINMKNNKSVGERRNEFMTSLCQQLLCELFLCYEDFSRFSVDDDGVLFETENIGFVNLVDILNLLFLEKKTDGSCAFGTFYTSLLVFLFASDNKKYHLNFDDKNEKFIYPEVFMEHLNDEAKKNKLFSLINDVFNLSQSSNEIFISNMLLMNYIFYFLKCEPKNILQIKHCLNDDVFLRFIEAVIKRRLIIGRHHFNDLGLDGYLLKIQLNETQFYNILHEK</sequence>